<name>W0E8E9_9FIRM</name>
<keyword evidence="10" id="KW-1185">Reference proteome</keyword>
<comment type="subcellular location">
    <subcellularLocation>
        <location evidence="1">Cell membrane</location>
        <topology evidence="1">Multi-pass membrane protein</topology>
    </subcellularLocation>
</comment>
<keyword evidence="5 7" id="KW-1133">Transmembrane helix</keyword>
<dbReference type="HOGENOM" id="CLU_077149_0_1_9"/>
<evidence type="ECO:0000256" key="1">
    <source>
        <dbReference type="ARBA" id="ARBA00004651"/>
    </source>
</evidence>
<keyword evidence="6 7" id="KW-0472">Membrane</keyword>
<evidence type="ECO:0000256" key="5">
    <source>
        <dbReference type="ARBA" id="ARBA00022989"/>
    </source>
</evidence>
<evidence type="ECO:0000256" key="3">
    <source>
        <dbReference type="ARBA" id="ARBA00022475"/>
    </source>
</evidence>
<dbReference type="Pfam" id="PF04239">
    <property type="entry name" value="DUF421"/>
    <property type="match status" value="1"/>
</dbReference>
<evidence type="ECO:0000256" key="2">
    <source>
        <dbReference type="ARBA" id="ARBA00006448"/>
    </source>
</evidence>
<dbReference type="PANTHER" id="PTHR34582:SF6">
    <property type="entry name" value="UPF0702 TRANSMEMBRANE PROTEIN YCAP"/>
    <property type="match status" value="1"/>
</dbReference>
<feature type="transmembrane region" description="Helical" evidence="7">
    <location>
        <begin position="30"/>
        <end position="47"/>
    </location>
</feature>
<dbReference type="GO" id="GO:0005886">
    <property type="term" value="C:plasma membrane"/>
    <property type="evidence" value="ECO:0007669"/>
    <property type="project" value="UniProtKB-SubCell"/>
</dbReference>
<accession>W0E8E9</accession>
<dbReference type="EMBL" id="CP007032">
    <property type="protein sequence ID" value="AHF07140.1"/>
    <property type="molecule type" value="Genomic_DNA"/>
</dbReference>
<reference evidence="9 10" key="1">
    <citation type="submission" date="2013-12" db="EMBL/GenBank/DDBJ databases">
        <authorList>
            <consortium name="DOE Joint Genome Institute"/>
            <person name="Smidt H."/>
            <person name="Huntemann M."/>
            <person name="Han J."/>
            <person name="Chen A."/>
            <person name="Kyrpides N."/>
            <person name="Mavromatis K."/>
            <person name="Markowitz V."/>
            <person name="Palaniappan K."/>
            <person name="Ivanova N."/>
            <person name="Schaumberg A."/>
            <person name="Pati A."/>
            <person name="Liolios K."/>
            <person name="Nordberg H.P."/>
            <person name="Cantor M.N."/>
            <person name="Hua S.X."/>
            <person name="Woyke T."/>
        </authorList>
    </citation>
    <scope>NUCLEOTIDE SEQUENCE [LARGE SCALE GENOMIC DNA]</scope>
    <source>
        <strain evidence="10">DSM 15288</strain>
    </source>
</reference>
<dbReference type="Gene3D" id="3.30.240.20">
    <property type="entry name" value="bsu07140 like domains"/>
    <property type="match status" value="2"/>
</dbReference>
<gene>
    <name evidence="9" type="ORF">DESME_08660</name>
</gene>
<dbReference type="InterPro" id="IPR007353">
    <property type="entry name" value="DUF421"/>
</dbReference>
<feature type="domain" description="YetF C-terminal" evidence="8">
    <location>
        <begin position="79"/>
        <end position="211"/>
    </location>
</feature>
<comment type="similarity">
    <text evidence="2">Belongs to the UPF0702 family.</text>
</comment>
<evidence type="ECO:0000313" key="9">
    <source>
        <dbReference type="EMBL" id="AHF07140.1"/>
    </source>
</evidence>
<dbReference type="STRING" id="871968.DESME_08660"/>
<evidence type="ECO:0000256" key="4">
    <source>
        <dbReference type="ARBA" id="ARBA00022692"/>
    </source>
</evidence>
<feature type="transmembrane region" description="Helical" evidence="7">
    <location>
        <begin position="53"/>
        <end position="76"/>
    </location>
</feature>
<keyword evidence="4 7" id="KW-0812">Transmembrane</keyword>
<proteinExistence type="inferred from homology"/>
<evidence type="ECO:0000256" key="6">
    <source>
        <dbReference type="ARBA" id="ARBA00023136"/>
    </source>
</evidence>
<organism evidence="9 10">
    <name type="scientific">Desulfitobacterium metallireducens DSM 15288</name>
    <dbReference type="NCBI Taxonomy" id="871968"/>
    <lineage>
        <taxon>Bacteria</taxon>
        <taxon>Bacillati</taxon>
        <taxon>Bacillota</taxon>
        <taxon>Clostridia</taxon>
        <taxon>Eubacteriales</taxon>
        <taxon>Desulfitobacteriaceae</taxon>
        <taxon>Desulfitobacterium</taxon>
    </lineage>
</organism>
<evidence type="ECO:0000313" key="10">
    <source>
        <dbReference type="Proteomes" id="UP000010847"/>
    </source>
</evidence>
<dbReference type="AlphaFoldDB" id="W0E8E9"/>
<dbReference type="KEGG" id="dmt:DESME_08660"/>
<protein>
    <submittedName>
        <fullName evidence="9">Membrane protein</fullName>
    </submittedName>
</protein>
<evidence type="ECO:0000256" key="7">
    <source>
        <dbReference type="SAM" id="Phobius"/>
    </source>
</evidence>
<evidence type="ECO:0000259" key="8">
    <source>
        <dbReference type="Pfam" id="PF04239"/>
    </source>
</evidence>
<dbReference type="eggNOG" id="COG2323">
    <property type="taxonomic scope" value="Bacteria"/>
</dbReference>
<dbReference type="RefSeq" id="WP_006718643.1">
    <property type="nucleotide sequence ID" value="NZ_CP007032.1"/>
</dbReference>
<dbReference type="Proteomes" id="UP000010847">
    <property type="component" value="Chromosome"/>
</dbReference>
<dbReference type="OrthoDB" id="1682423at2"/>
<feature type="transmembrane region" description="Helical" evidence="7">
    <location>
        <begin position="6"/>
        <end position="23"/>
    </location>
</feature>
<keyword evidence="3" id="KW-1003">Cell membrane</keyword>
<dbReference type="PANTHER" id="PTHR34582">
    <property type="entry name" value="UPF0702 TRANSMEMBRANE PROTEIN YCAP"/>
    <property type="match status" value="1"/>
</dbReference>
<dbReference type="InterPro" id="IPR023090">
    <property type="entry name" value="UPF0702_alpha/beta_dom_sf"/>
</dbReference>
<sequence>MLIIVTRTLILYAVVVIALRFMGKREIGQLQLFDLVGIIMISELAAIPSENVGIPLIAGIIPILVILLVSTLLAIVELKSERARAILNGTPSILIERGKIVESELKRNRYNLTDLLEELRMKNIPNISDVEFAVLETNGQLSVLPKSLKRPTTPEDFNMCPSFEGLPTILIMDGKLHQVNLQRIDKDLQWLLEELKKQNIHRVEDVFLASLDTSGTLFLQEKSKR</sequence>